<evidence type="ECO:0000256" key="1">
    <source>
        <dbReference type="SAM" id="Phobius"/>
    </source>
</evidence>
<protein>
    <recommendedName>
        <fullName evidence="4">VUT family protein</fullName>
    </recommendedName>
</protein>
<keyword evidence="1" id="KW-0472">Membrane</keyword>
<organism evidence="2 3">
    <name type="scientific">Sphingomonas hominis</name>
    <dbReference type="NCBI Taxonomy" id="2741495"/>
    <lineage>
        <taxon>Bacteria</taxon>
        <taxon>Pseudomonadati</taxon>
        <taxon>Pseudomonadota</taxon>
        <taxon>Alphaproteobacteria</taxon>
        <taxon>Sphingomonadales</taxon>
        <taxon>Sphingomonadaceae</taxon>
        <taxon>Sphingomonas</taxon>
    </lineage>
</organism>
<gene>
    <name evidence="2" type="ORF">HRV97_12120</name>
</gene>
<dbReference type="EMBL" id="JABULH010000005">
    <property type="protein sequence ID" value="NTS65905.1"/>
    <property type="molecule type" value="Genomic_DNA"/>
</dbReference>
<keyword evidence="1" id="KW-1133">Transmembrane helix</keyword>
<evidence type="ECO:0008006" key="4">
    <source>
        <dbReference type="Google" id="ProtNLM"/>
    </source>
</evidence>
<feature type="transmembrane region" description="Helical" evidence="1">
    <location>
        <begin position="12"/>
        <end position="42"/>
    </location>
</feature>
<feature type="transmembrane region" description="Helical" evidence="1">
    <location>
        <begin position="111"/>
        <end position="134"/>
    </location>
</feature>
<sequence>MSASNSATRDIAWPLTLAAATILGTLATACMMPFVGLAVVAAATMRKPAMLVTIVGAWAANQLLGFGLLGYPLEGYALAWGVALGAASVAAGLLARAAFAESVTLPRALAVFAAAFVLDEALLYAFALAVGGTATFTPAIVLRLFANDALWCGVLAGLHVVLTRAAPRWYAAAPRAA</sequence>
<feature type="transmembrane region" description="Helical" evidence="1">
    <location>
        <begin position="140"/>
        <end position="162"/>
    </location>
</feature>
<evidence type="ECO:0000313" key="2">
    <source>
        <dbReference type="EMBL" id="NTS65905.1"/>
    </source>
</evidence>
<accession>A0ABX2JQ07</accession>
<proteinExistence type="predicted"/>
<keyword evidence="3" id="KW-1185">Reference proteome</keyword>
<evidence type="ECO:0000313" key="3">
    <source>
        <dbReference type="Proteomes" id="UP000621447"/>
    </source>
</evidence>
<reference evidence="2 3" key="1">
    <citation type="submission" date="2020-06" db="EMBL/GenBank/DDBJ databases">
        <title>Sphingomonas hominis sp. nov., a member of the Sphingomonas, isolated from the hair of a 22-year-old girl.</title>
        <authorList>
            <person name="Zhang D.-F."/>
            <person name="Cui X.-W."/>
        </authorList>
    </citation>
    <scope>NUCLEOTIDE SEQUENCE [LARGE SCALE GENOMIC DNA]</scope>
    <source>
        <strain evidence="2 3">HHU CXW</strain>
    </source>
</reference>
<dbReference type="Proteomes" id="UP000621447">
    <property type="component" value="Unassembled WGS sequence"/>
</dbReference>
<comment type="caution">
    <text evidence="2">The sequence shown here is derived from an EMBL/GenBank/DDBJ whole genome shotgun (WGS) entry which is preliminary data.</text>
</comment>
<feature type="transmembrane region" description="Helical" evidence="1">
    <location>
        <begin position="77"/>
        <end position="99"/>
    </location>
</feature>
<keyword evidence="1" id="KW-0812">Transmembrane</keyword>
<name>A0ABX2JQ07_9SPHN</name>
<dbReference type="RefSeq" id="WP_174194537.1">
    <property type="nucleotide sequence ID" value="NZ_JABULH010000005.1"/>
</dbReference>
<feature type="transmembrane region" description="Helical" evidence="1">
    <location>
        <begin position="49"/>
        <end position="71"/>
    </location>
</feature>